<keyword evidence="2 8" id="KW-0963">Cytoplasm</keyword>
<dbReference type="EC" id="2.7.1.24" evidence="8 9"/>
<dbReference type="Pfam" id="PF01121">
    <property type="entry name" value="CoaE"/>
    <property type="match status" value="1"/>
</dbReference>
<dbReference type="InterPro" id="IPR027417">
    <property type="entry name" value="P-loop_NTPase"/>
</dbReference>
<comment type="caution">
    <text evidence="10">The sequence shown here is derived from an EMBL/GenBank/DDBJ whole genome shotgun (WGS) entry which is preliminary data.</text>
</comment>
<evidence type="ECO:0000256" key="9">
    <source>
        <dbReference type="NCBIfam" id="TIGR00152"/>
    </source>
</evidence>
<reference evidence="10 11" key="1">
    <citation type="submission" date="2016-09" db="EMBL/GenBank/DDBJ databases">
        <authorList>
            <person name="Capua I."/>
            <person name="De Benedictis P."/>
            <person name="Joannis T."/>
            <person name="Lombin L.H."/>
            <person name="Cattoli G."/>
        </authorList>
    </citation>
    <scope>NUCLEOTIDE SEQUENCE [LARGE SCALE GENOMIC DNA]</scope>
    <source>
        <strain evidence="10 11">LMG 25899</strain>
    </source>
</reference>
<keyword evidence="6 8" id="KW-0067">ATP-binding</keyword>
<name>A0A1E5KY27_9ENTE</name>
<dbReference type="Proteomes" id="UP000095256">
    <property type="component" value="Unassembled WGS sequence"/>
</dbReference>
<dbReference type="SUPFAM" id="SSF52540">
    <property type="entry name" value="P-loop containing nucleoside triphosphate hydrolases"/>
    <property type="match status" value="1"/>
</dbReference>
<dbReference type="HAMAP" id="MF_00376">
    <property type="entry name" value="Dephospho_CoA_kinase"/>
    <property type="match status" value="1"/>
</dbReference>
<feature type="binding site" evidence="8">
    <location>
        <begin position="12"/>
        <end position="17"/>
    </location>
    <ligand>
        <name>ATP</name>
        <dbReference type="ChEBI" id="CHEBI:30616"/>
    </ligand>
</feature>
<evidence type="ECO:0000256" key="3">
    <source>
        <dbReference type="ARBA" id="ARBA00022679"/>
    </source>
</evidence>
<dbReference type="EMBL" id="MIEK01000015">
    <property type="protein sequence ID" value="OEH82801.1"/>
    <property type="molecule type" value="Genomic_DNA"/>
</dbReference>
<dbReference type="FunFam" id="3.40.50.300:FF:000991">
    <property type="entry name" value="Dephospho-CoA kinase"/>
    <property type="match status" value="1"/>
</dbReference>
<keyword evidence="3 8" id="KW-0808">Transferase</keyword>
<gene>
    <name evidence="8" type="primary">coaE</name>
    <name evidence="10" type="ORF">BCR26_11780</name>
</gene>
<evidence type="ECO:0000256" key="8">
    <source>
        <dbReference type="HAMAP-Rule" id="MF_00376"/>
    </source>
</evidence>
<dbReference type="PANTHER" id="PTHR10695:SF46">
    <property type="entry name" value="BIFUNCTIONAL COENZYME A SYNTHASE-RELATED"/>
    <property type="match status" value="1"/>
</dbReference>
<dbReference type="PROSITE" id="PS51219">
    <property type="entry name" value="DPCK"/>
    <property type="match status" value="1"/>
</dbReference>
<evidence type="ECO:0000256" key="2">
    <source>
        <dbReference type="ARBA" id="ARBA00022490"/>
    </source>
</evidence>
<dbReference type="GO" id="GO:0015937">
    <property type="term" value="P:coenzyme A biosynthetic process"/>
    <property type="evidence" value="ECO:0007669"/>
    <property type="project" value="UniProtKB-UniRule"/>
</dbReference>
<keyword evidence="11" id="KW-1185">Reference proteome</keyword>
<evidence type="ECO:0000313" key="11">
    <source>
        <dbReference type="Proteomes" id="UP000095256"/>
    </source>
</evidence>
<dbReference type="NCBIfam" id="TIGR00152">
    <property type="entry name" value="dephospho-CoA kinase"/>
    <property type="match status" value="1"/>
</dbReference>
<evidence type="ECO:0000256" key="7">
    <source>
        <dbReference type="ARBA" id="ARBA00022993"/>
    </source>
</evidence>
<dbReference type="CDD" id="cd02022">
    <property type="entry name" value="DPCK"/>
    <property type="match status" value="1"/>
</dbReference>
<comment type="pathway">
    <text evidence="8">Cofactor biosynthesis; coenzyme A biosynthesis; CoA from (R)-pantothenate: step 5/5.</text>
</comment>
<dbReference type="RefSeq" id="WP_069698244.1">
    <property type="nucleotide sequence ID" value="NZ_JAGGMA010000025.1"/>
</dbReference>
<dbReference type="GO" id="GO:0005737">
    <property type="term" value="C:cytoplasm"/>
    <property type="evidence" value="ECO:0007669"/>
    <property type="project" value="UniProtKB-SubCell"/>
</dbReference>
<protein>
    <recommendedName>
        <fullName evidence="8 9">Dephospho-CoA kinase</fullName>
        <ecNumber evidence="8 9">2.7.1.24</ecNumber>
    </recommendedName>
    <alternativeName>
        <fullName evidence="8">Dephosphocoenzyme A kinase</fullName>
    </alternativeName>
</protein>
<keyword evidence="7 8" id="KW-0173">Coenzyme A biosynthesis</keyword>
<evidence type="ECO:0000313" key="10">
    <source>
        <dbReference type="EMBL" id="OEH82801.1"/>
    </source>
</evidence>
<keyword evidence="4 8" id="KW-0547">Nucleotide-binding</keyword>
<accession>A0A1E5KY27</accession>
<dbReference type="STRING" id="762845.BCR26_11780"/>
<comment type="similarity">
    <text evidence="1 8">Belongs to the CoaE family.</text>
</comment>
<evidence type="ECO:0000256" key="6">
    <source>
        <dbReference type="ARBA" id="ARBA00022840"/>
    </source>
</evidence>
<evidence type="ECO:0000256" key="1">
    <source>
        <dbReference type="ARBA" id="ARBA00009018"/>
    </source>
</evidence>
<comment type="subcellular location">
    <subcellularLocation>
        <location evidence="8">Cytoplasm</location>
    </subcellularLocation>
</comment>
<dbReference type="PANTHER" id="PTHR10695">
    <property type="entry name" value="DEPHOSPHO-COA KINASE-RELATED"/>
    <property type="match status" value="1"/>
</dbReference>
<dbReference type="Gene3D" id="3.40.50.300">
    <property type="entry name" value="P-loop containing nucleotide triphosphate hydrolases"/>
    <property type="match status" value="1"/>
</dbReference>
<sequence length="200" mass="22693">MGKVLGLTGGIATGKTTVVNIFKERGYPIVDGDVIAREVVEPGKEGLVAIVEKFGTEILLENGQLNRKKLGAIIFSDDNKRKQLDSTLGPFIRTEIIKKIEQEKKRNQLVIADIPLLYEYHYESLVDKVAVVYIPETLQLKRLMARNQLTKEEAFSRIKSQWSIEEKKKKADIVFDNQGTLAETRTQVLSWIDSFLKNTE</sequence>
<dbReference type="GO" id="GO:0004140">
    <property type="term" value="F:dephospho-CoA kinase activity"/>
    <property type="evidence" value="ECO:0007669"/>
    <property type="project" value="UniProtKB-UniRule"/>
</dbReference>
<proteinExistence type="inferred from homology"/>
<dbReference type="AlphaFoldDB" id="A0A1E5KY27"/>
<dbReference type="GO" id="GO:0005524">
    <property type="term" value="F:ATP binding"/>
    <property type="evidence" value="ECO:0007669"/>
    <property type="project" value="UniProtKB-UniRule"/>
</dbReference>
<comment type="function">
    <text evidence="8">Catalyzes the phosphorylation of the 3'-hydroxyl group of dephosphocoenzyme A to form coenzyme A.</text>
</comment>
<dbReference type="OrthoDB" id="9812943at2"/>
<evidence type="ECO:0000256" key="4">
    <source>
        <dbReference type="ARBA" id="ARBA00022741"/>
    </source>
</evidence>
<organism evidence="10 11">
    <name type="scientific">Enterococcus rivorum</name>
    <dbReference type="NCBI Taxonomy" id="762845"/>
    <lineage>
        <taxon>Bacteria</taxon>
        <taxon>Bacillati</taxon>
        <taxon>Bacillota</taxon>
        <taxon>Bacilli</taxon>
        <taxon>Lactobacillales</taxon>
        <taxon>Enterococcaceae</taxon>
        <taxon>Enterococcus</taxon>
    </lineage>
</organism>
<dbReference type="UniPathway" id="UPA00241">
    <property type="reaction ID" value="UER00356"/>
</dbReference>
<evidence type="ECO:0000256" key="5">
    <source>
        <dbReference type="ARBA" id="ARBA00022777"/>
    </source>
</evidence>
<dbReference type="InterPro" id="IPR001977">
    <property type="entry name" value="Depp_CoAkinase"/>
</dbReference>
<comment type="catalytic activity">
    <reaction evidence="8">
        <text>3'-dephospho-CoA + ATP = ADP + CoA + H(+)</text>
        <dbReference type="Rhea" id="RHEA:18245"/>
        <dbReference type="ChEBI" id="CHEBI:15378"/>
        <dbReference type="ChEBI" id="CHEBI:30616"/>
        <dbReference type="ChEBI" id="CHEBI:57287"/>
        <dbReference type="ChEBI" id="CHEBI:57328"/>
        <dbReference type="ChEBI" id="CHEBI:456216"/>
        <dbReference type="EC" id="2.7.1.24"/>
    </reaction>
</comment>
<keyword evidence="5 8" id="KW-0418">Kinase</keyword>